<keyword evidence="3 9" id="KW-0328">Glycosyltransferase</keyword>
<comment type="caution">
    <text evidence="9">Lacks conserved residue(s) required for the propagation of feature annotation.</text>
</comment>
<evidence type="ECO:0000256" key="4">
    <source>
        <dbReference type="ARBA" id="ARBA00022679"/>
    </source>
</evidence>
<keyword evidence="4 9" id="KW-0808">Transferase</keyword>
<feature type="binding site" evidence="9">
    <location>
        <begin position="85"/>
        <end position="86"/>
    </location>
    <ligand>
        <name>5-phospho-alpha-D-ribose 1-diphosphate</name>
        <dbReference type="ChEBI" id="CHEBI:58017"/>
    </ligand>
</feature>
<keyword evidence="5 9" id="KW-0822">Tryptophan biosynthesis</keyword>
<sequence length="342" mass="36794">MLRPSIEKVLAGKDLSRQEASEVFNAIMDGQCSEIQMAAFLTGLRMKGESRDEIVAATTAMRSRSIHVPIDHRRNRVLDTCGTGGDGTNTFNISTTVALLLSAHGGIKVAKHGNVSNSSKSGSADLIRALGVHMDATPQHIATSLEQCNLGFIFAANHHPAMKYAAPVRRGLGIRTIFNILGPLTNPAGAPYQLMGVFDPQILETLAEVLLELGSRRVVLVSGMDGMDEVTLCADTKVVIGTAGDIRTMEFNPETIGFHKVVPDEIRGDTPEVNRDIALGILKGSISGARRDIVILNAAFALYAAEITDDIREGVEIARGLLDSGKAWEACQRFVEFNRSSE</sequence>
<name>E6W3C2_DESIS</name>
<feature type="binding site" evidence="9">
    <location>
        <begin position="92"/>
        <end position="95"/>
    </location>
    <ligand>
        <name>5-phospho-alpha-D-ribose 1-diphosphate</name>
        <dbReference type="ChEBI" id="CHEBI:58017"/>
    </ligand>
</feature>
<keyword evidence="9" id="KW-0479">Metal-binding</keyword>
<evidence type="ECO:0000256" key="5">
    <source>
        <dbReference type="ARBA" id="ARBA00022822"/>
    </source>
</evidence>
<dbReference type="PANTHER" id="PTHR43285">
    <property type="entry name" value="ANTHRANILATE PHOSPHORIBOSYLTRANSFERASE"/>
    <property type="match status" value="1"/>
</dbReference>
<dbReference type="Proteomes" id="UP000002572">
    <property type="component" value="Chromosome"/>
</dbReference>
<dbReference type="FunFam" id="3.40.1030.10:FF:000002">
    <property type="entry name" value="Anthranilate phosphoribosyltransferase"/>
    <property type="match status" value="1"/>
</dbReference>
<dbReference type="FunCoup" id="E6W3C2">
    <property type="interactions" value="376"/>
</dbReference>
<proteinExistence type="inferred from homology"/>
<feature type="binding site" evidence="9">
    <location>
        <position position="82"/>
    </location>
    <ligand>
        <name>anthranilate</name>
        <dbReference type="ChEBI" id="CHEBI:16567"/>
        <label>1</label>
    </ligand>
</feature>
<feature type="binding site" evidence="9">
    <location>
        <position position="169"/>
    </location>
    <ligand>
        <name>anthranilate</name>
        <dbReference type="ChEBI" id="CHEBI:16567"/>
        <label>2</label>
    </ligand>
</feature>
<dbReference type="UniPathway" id="UPA00035">
    <property type="reaction ID" value="UER00041"/>
</dbReference>
<dbReference type="NCBIfam" id="TIGR01245">
    <property type="entry name" value="trpD"/>
    <property type="match status" value="1"/>
</dbReference>
<comment type="cofactor">
    <cofactor evidence="9">
        <name>Mg(2+)</name>
        <dbReference type="ChEBI" id="CHEBI:18420"/>
    </cofactor>
    <text evidence="9">Binds 2 magnesium ions per monomer.</text>
</comment>
<keyword evidence="9" id="KW-0460">Magnesium</keyword>
<dbReference type="KEGG" id="din:Selin_2156"/>
<feature type="binding site" evidence="9">
    <location>
        <position position="90"/>
    </location>
    <ligand>
        <name>5-phospho-alpha-D-ribose 1-diphosphate</name>
        <dbReference type="ChEBI" id="CHEBI:58017"/>
    </ligand>
</feature>
<dbReference type="HOGENOM" id="CLU_034315_2_1_0"/>
<comment type="subunit">
    <text evidence="9">Homodimer.</text>
</comment>
<dbReference type="AlphaFoldDB" id="E6W3C2"/>
<dbReference type="eggNOG" id="COG0547">
    <property type="taxonomic scope" value="Bacteria"/>
</dbReference>
<comment type="catalytic activity">
    <reaction evidence="7 9">
        <text>N-(5-phospho-beta-D-ribosyl)anthranilate + diphosphate = 5-phospho-alpha-D-ribose 1-diphosphate + anthranilate</text>
        <dbReference type="Rhea" id="RHEA:11768"/>
        <dbReference type="ChEBI" id="CHEBI:16567"/>
        <dbReference type="ChEBI" id="CHEBI:18277"/>
        <dbReference type="ChEBI" id="CHEBI:33019"/>
        <dbReference type="ChEBI" id="CHEBI:58017"/>
        <dbReference type="EC" id="2.4.2.18"/>
    </reaction>
</comment>
<organism evidence="12 13">
    <name type="scientific">Desulfurispirillum indicum (strain ATCC BAA-1389 / DSM 22839 / S5)</name>
    <dbReference type="NCBI Taxonomy" id="653733"/>
    <lineage>
        <taxon>Bacteria</taxon>
        <taxon>Pseudomonadati</taxon>
        <taxon>Chrysiogenota</taxon>
        <taxon>Chrysiogenia</taxon>
        <taxon>Chrysiogenales</taxon>
        <taxon>Chrysiogenaceae</taxon>
        <taxon>Desulfurispirillum</taxon>
    </lineage>
</organism>
<gene>
    <name evidence="9" type="primary">trpD</name>
    <name evidence="12" type="ordered locus">Selin_2156</name>
</gene>
<dbReference type="GO" id="GO:0000287">
    <property type="term" value="F:magnesium ion binding"/>
    <property type="evidence" value="ECO:0007669"/>
    <property type="project" value="UniProtKB-UniRule"/>
</dbReference>
<dbReference type="STRING" id="653733.Selin_2156"/>
<feature type="binding site" evidence="9">
    <location>
        <position position="94"/>
    </location>
    <ligand>
        <name>Mg(2+)</name>
        <dbReference type="ChEBI" id="CHEBI:18420"/>
        <label>1</label>
    </ligand>
</feature>
<feature type="binding site" evidence="9">
    <location>
        <begin position="111"/>
        <end position="119"/>
    </location>
    <ligand>
        <name>5-phospho-alpha-D-ribose 1-diphosphate</name>
        <dbReference type="ChEBI" id="CHEBI:58017"/>
    </ligand>
</feature>
<evidence type="ECO:0000259" key="10">
    <source>
        <dbReference type="Pfam" id="PF00591"/>
    </source>
</evidence>
<dbReference type="Gene3D" id="1.20.970.10">
    <property type="entry name" value="Transferase, Pyrimidine Nucleoside Phosphorylase, Chain C"/>
    <property type="match status" value="1"/>
</dbReference>
<dbReference type="InterPro" id="IPR005940">
    <property type="entry name" value="Anthranilate_Pribosyl_Tfrase"/>
</dbReference>
<dbReference type="InterPro" id="IPR036320">
    <property type="entry name" value="Glycosyl_Trfase_fam3_N_dom_sf"/>
</dbReference>
<feature type="binding site" evidence="9">
    <location>
        <position position="114"/>
    </location>
    <ligand>
        <name>anthranilate</name>
        <dbReference type="ChEBI" id="CHEBI:16567"/>
        <label>1</label>
    </ligand>
</feature>
<evidence type="ECO:0000256" key="7">
    <source>
        <dbReference type="ARBA" id="ARBA00052328"/>
    </source>
</evidence>
<evidence type="ECO:0000256" key="1">
    <source>
        <dbReference type="ARBA" id="ARBA00004907"/>
    </source>
</evidence>
<feature type="domain" description="Glycosyl transferase family 3 N-terminal" evidence="11">
    <location>
        <begin position="5"/>
        <end position="64"/>
    </location>
</feature>
<feature type="binding site" evidence="9">
    <location>
        <position position="229"/>
    </location>
    <ligand>
        <name>Mg(2+)</name>
        <dbReference type="ChEBI" id="CHEBI:18420"/>
        <label>1</label>
    </ligand>
</feature>
<dbReference type="EMBL" id="CP002432">
    <property type="protein sequence ID" value="ADU66876.1"/>
    <property type="molecule type" value="Genomic_DNA"/>
</dbReference>
<dbReference type="InterPro" id="IPR017459">
    <property type="entry name" value="Glycosyl_Trfase_fam3_N_dom"/>
</dbReference>
<dbReference type="GO" id="GO:0000162">
    <property type="term" value="P:L-tryptophan biosynthetic process"/>
    <property type="evidence" value="ECO:0007669"/>
    <property type="project" value="UniProtKB-UniRule"/>
</dbReference>
<accession>E6W3C2</accession>
<evidence type="ECO:0000313" key="12">
    <source>
        <dbReference type="EMBL" id="ADU66876.1"/>
    </source>
</evidence>
<dbReference type="EC" id="2.4.2.18" evidence="9"/>
<dbReference type="InParanoid" id="E6W3C2"/>
<dbReference type="InterPro" id="IPR035902">
    <property type="entry name" value="Nuc_phospho_transferase"/>
</dbReference>
<dbReference type="Gene3D" id="3.40.1030.10">
    <property type="entry name" value="Nucleoside phosphorylase/phosphoribosyltransferase catalytic domain"/>
    <property type="match status" value="1"/>
</dbReference>
<comment type="function">
    <text evidence="9">Catalyzes the transfer of the phosphoribosyl group of 5-phosphorylribose-1-pyrophosphate (PRPP) to anthranilate to yield N-(5'-phosphoribosyl)-anthranilate (PRA).</text>
</comment>
<evidence type="ECO:0000313" key="13">
    <source>
        <dbReference type="Proteomes" id="UP000002572"/>
    </source>
</evidence>
<dbReference type="SUPFAM" id="SSF52418">
    <property type="entry name" value="Nucleoside phosphorylase/phosphoribosyltransferase catalytic domain"/>
    <property type="match status" value="1"/>
</dbReference>
<comment type="similarity">
    <text evidence="8">In the C-terminal section; belongs to the anthranilate phosphoribosyltransferase family.</text>
</comment>
<evidence type="ECO:0000256" key="2">
    <source>
        <dbReference type="ARBA" id="ARBA00022605"/>
    </source>
</evidence>
<evidence type="ECO:0000259" key="11">
    <source>
        <dbReference type="Pfam" id="PF02885"/>
    </source>
</evidence>
<dbReference type="SUPFAM" id="SSF47648">
    <property type="entry name" value="Nucleoside phosphorylase/phosphoribosyltransferase N-terminal domain"/>
    <property type="match status" value="1"/>
</dbReference>
<protein>
    <recommendedName>
        <fullName evidence="9">Anthranilate phosphoribosyltransferase</fullName>
        <ecNumber evidence="9">2.4.2.18</ecNumber>
    </recommendedName>
</protein>
<evidence type="ECO:0000256" key="9">
    <source>
        <dbReference type="HAMAP-Rule" id="MF_00211"/>
    </source>
</evidence>
<dbReference type="HAMAP" id="MF_00211">
    <property type="entry name" value="TrpD"/>
    <property type="match status" value="1"/>
</dbReference>
<reference evidence="12 13" key="1">
    <citation type="submission" date="2010-12" db="EMBL/GenBank/DDBJ databases">
        <title>Complete sequence of Desulfurispirillum indicum S5.</title>
        <authorList>
            <consortium name="US DOE Joint Genome Institute"/>
            <person name="Lucas S."/>
            <person name="Copeland A."/>
            <person name="Lapidus A."/>
            <person name="Cheng J.-F."/>
            <person name="Goodwin L."/>
            <person name="Pitluck S."/>
            <person name="Chertkov O."/>
            <person name="Held B."/>
            <person name="Detter J.C."/>
            <person name="Han C."/>
            <person name="Tapia R."/>
            <person name="Land M."/>
            <person name="Hauser L."/>
            <person name="Kyrpides N."/>
            <person name="Ivanova N."/>
            <person name="Mikhailova N."/>
            <person name="Haggblom M."/>
            <person name="Rauschenbach I."/>
            <person name="Bini E."/>
            <person name="Woyke T."/>
        </authorList>
    </citation>
    <scope>NUCLEOTIDE SEQUENCE [LARGE SCALE GENOMIC DNA]</scope>
    <source>
        <strain evidence="13">ATCC BAA-1389 / DSM 22839 / S5</strain>
    </source>
</reference>
<keyword evidence="6 9" id="KW-0057">Aromatic amino acid biosynthesis</keyword>
<dbReference type="PANTHER" id="PTHR43285:SF2">
    <property type="entry name" value="ANTHRANILATE PHOSPHORIBOSYLTRANSFERASE"/>
    <property type="match status" value="1"/>
</dbReference>
<feature type="binding site" evidence="9">
    <location>
        <position position="228"/>
    </location>
    <ligand>
        <name>Mg(2+)</name>
        <dbReference type="ChEBI" id="CHEBI:18420"/>
        <label>2</label>
    </ligand>
</feature>
<feature type="domain" description="Glycosyl transferase family 3" evidence="10">
    <location>
        <begin position="75"/>
        <end position="327"/>
    </location>
</feature>
<dbReference type="GO" id="GO:0004048">
    <property type="term" value="F:anthranilate phosphoribosyltransferase activity"/>
    <property type="evidence" value="ECO:0007669"/>
    <property type="project" value="UniProtKB-UniRule"/>
</dbReference>
<comment type="pathway">
    <text evidence="1 9">Amino-acid biosynthesis; L-tryptophan biosynthesis; L-tryptophan from chorismate: step 2/5.</text>
</comment>
<comment type="similarity">
    <text evidence="9">Belongs to the anthranilate phosphoribosyltransferase family.</text>
</comment>
<dbReference type="Pfam" id="PF00591">
    <property type="entry name" value="Glycos_transf_3"/>
    <property type="match status" value="1"/>
</dbReference>
<feature type="binding site" evidence="9">
    <location>
        <position position="82"/>
    </location>
    <ligand>
        <name>5-phospho-alpha-D-ribose 1-diphosphate</name>
        <dbReference type="ChEBI" id="CHEBI:58017"/>
    </ligand>
</feature>
<keyword evidence="2 9" id="KW-0028">Amino-acid biosynthesis</keyword>
<evidence type="ECO:0000256" key="6">
    <source>
        <dbReference type="ARBA" id="ARBA00023141"/>
    </source>
</evidence>
<dbReference type="GO" id="GO:0005829">
    <property type="term" value="C:cytosol"/>
    <property type="evidence" value="ECO:0007669"/>
    <property type="project" value="TreeGrafter"/>
</dbReference>
<evidence type="ECO:0000256" key="8">
    <source>
        <dbReference type="ARBA" id="ARBA00061188"/>
    </source>
</evidence>
<keyword evidence="13" id="KW-1185">Reference proteome</keyword>
<feature type="binding site" evidence="9">
    <location>
        <position position="123"/>
    </location>
    <ligand>
        <name>5-phospho-alpha-D-ribose 1-diphosphate</name>
        <dbReference type="ChEBI" id="CHEBI:58017"/>
    </ligand>
</feature>
<evidence type="ECO:0000256" key="3">
    <source>
        <dbReference type="ARBA" id="ARBA00022676"/>
    </source>
</evidence>
<feature type="binding site" evidence="9">
    <location>
        <position position="229"/>
    </location>
    <ligand>
        <name>Mg(2+)</name>
        <dbReference type="ChEBI" id="CHEBI:18420"/>
        <label>2</label>
    </ligand>
</feature>
<dbReference type="Pfam" id="PF02885">
    <property type="entry name" value="Glycos_trans_3N"/>
    <property type="match status" value="1"/>
</dbReference>
<dbReference type="InterPro" id="IPR000312">
    <property type="entry name" value="Glycosyl_Trfase_fam3"/>
</dbReference>